<organism evidence="1 2">
    <name type="scientific">SAR324 cluster bacterium</name>
    <dbReference type="NCBI Taxonomy" id="2024889"/>
    <lineage>
        <taxon>Bacteria</taxon>
        <taxon>Deltaproteobacteria</taxon>
        <taxon>SAR324 cluster</taxon>
    </lineage>
</organism>
<sequence>MSGSPVFIQKNRAVTVQGKDKWSRHHMHFLGIYSGRIGDENDAQLGRVWKAASIVEMLDSIDAQELI</sequence>
<evidence type="ECO:0000313" key="1">
    <source>
        <dbReference type="EMBL" id="PCI30960.1"/>
    </source>
</evidence>
<accession>A0A2A4TBH0</accession>
<name>A0A2A4TBH0_9DELT</name>
<comment type="caution">
    <text evidence="1">The sequence shown here is derived from an EMBL/GenBank/DDBJ whole genome shotgun (WGS) entry which is preliminary data.</text>
</comment>
<protein>
    <submittedName>
        <fullName evidence="1">Uncharacterized protein</fullName>
    </submittedName>
</protein>
<dbReference type="Proteomes" id="UP000218113">
    <property type="component" value="Unassembled WGS sequence"/>
</dbReference>
<reference evidence="2" key="1">
    <citation type="submission" date="2017-08" db="EMBL/GenBank/DDBJ databases">
        <title>A dynamic microbial community with high functional redundancy inhabits the cold, oxic subseafloor aquifer.</title>
        <authorList>
            <person name="Tully B.J."/>
            <person name="Wheat C.G."/>
            <person name="Glazer B.T."/>
            <person name="Huber J.A."/>
        </authorList>
    </citation>
    <scope>NUCLEOTIDE SEQUENCE [LARGE SCALE GENOMIC DNA]</scope>
</reference>
<evidence type="ECO:0000313" key="2">
    <source>
        <dbReference type="Proteomes" id="UP000218113"/>
    </source>
</evidence>
<dbReference type="AlphaFoldDB" id="A0A2A4TBH0"/>
<proteinExistence type="predicted"/>
<dbReference type="EMBL" id="NVSR01000001">
    <property type="protein sequence ID" value="PCI30960.1"/>
    <property type="molecule type" value="Genomic_DNA"/>
</dbReference>
<gene>
    <name evidence="1" type="ORF">COB67_00460</name>
</gene>